<evidence type="ECO:0000313" key="11">
    <source>
        <dbReference type="EMBL" id="OIR07118.1"/>
    </source>
</evidence>
<comment type="caution">
    <text evidence="11">The sequence shown here is derived from an EMBL/GenBank/DDBJ whole genome shotgun (WGS) entry which is preliminary data.</text>
</comment>
<evidence type="ECO:0000256" key="6">
    <source>
        <dbReference type="ARBA" id="ARBA00022840"/>
    </source>
</evidence>
<dbReference type="EC" id="2.7.10.2" evidence="2"/>
<evidence type="ECO:0000256" key="5">
    <source>
        <dbReference type="ARBA" id="ARBA00022777"/>
    </source>
</evidence>
<evidence type="ECO:0000256" key="9">
    <source>
        <dbReference type="SAM" id="MobiDB-lite"/>
    </source>
</evidence>
<dbReference type="EMBL" id="MLJW01000039">
    <property type="protein sequence ID" value="OIR07118.1"/>
    <property type="molecule type" value="Genomic_DNA"/>
</dbReference>
<evidence type="ECO:0000256" key="2">
    <source>
        <dbReference type="ARBA" id="ARBA00011903"/>
    </source>
</evidence>
<dbReference type="AlphaFoldDB" id="A0A1J5T4P1"/>
<name>A0A1J5T4P1_9ZZZZ</name>
<sequence>MSIIEEAAKRLDELKRAGMSVPDVGEGIATIRAVPVESTGEKDDAVPELSGRETSEPDGLGSPVNSRECPADEAFQSNEGSLRRFDINLADLAAKNFITADALRSRLADEFRVIKRPLLVNAQGKGEIPIENGNLIMVTSALPGEGKSFTAINLAMSIAMEMDIRVLLVDADISHPSVHKYLGLPVTKGLLDVLLDEDLDMREVMVHTNVEKLTILSGGKSYKHATELLASESMRRLIAEIGSRYSDRIIIFDSPPLLVTTESRVLATHMGQIVMVVEAGKTPHAAVKQALTTIESCPVVMMMLNKSAASHAGGYGYGYYGYGRNGNDSYGYSNN</sequence>
<comment type="catalytic activity">
    <reaction evidence="8">
        <text>L-tyrosyl-[protein] + ATP = O-phospho-L-tyrosyl-[protein] + ADP + H(+)</text>
        <dbReference type="Rhea" id="RHEA:10596"/>
        <dbReference type="Rhea" id="RHEA-COMP:10136"/>
        <dbReference type="Rhea" id="RHEA-COMP:20101"/>
        <dbReference type="ChEBI" id="CHEBI:15378"/>
        <dbReference type="ChEBI" id="CHEBI:30616"/>
        <dbReference type="ChEBI" id="CHEBI:46858"/>
        <dbReference type="ChEBI" id="CHEBI:61978"/>
        <dbReference type="ChEBI" id="CHEBI:456216"/>
        <dbReference type="EC" id="2.7.10.2"/>
    </reaction>
</comment>
<dbReference type="Gene3D" id="3.40.50.300">
    <property type="entry name" value="P-loop containing nucleotide triphosphate hydrolases"/>
    <property type="match status" value="1"/>
</dbReference>
<keyword evidence="7" id="KW-0829">Tyrosine-protein kinase</keyword>
<feature type="domain" description="AAA" evidence="10">
    <location>
        <begin position="136"/>
        <end position="296"/>
    </location>
</feature>
<accession>A0A1J5T4P1</accession>
<evidence type="ECO:0000259" key="10">
    <source>
        <dbReference type="Pfam" id="PF13614"/>
    </source>
</evidence>
<evidence type="ECO:0000256" key="8">
    <source>
        <dbReference type="ARBA" id="ARBA00051245"/>
    </source>
</evidence>
<gene>
    <name evidence="11" type="primary">ywqD_1</name>
    <name evidence="11" type="ORF">GALL_107070</name>
</gene>
<dbReference type="InterPro" id="IPR050445">
    <property type="entry name" value="Bact_polysacc_biosynth/exp"/>
</dbReference>
<dbReference type="NCBIfam" id="TIGR03018">
    <property type="entry name" value="pepcterm_TyrKin"/>
    <property type="match status" value="1"/>
</dbReference>
<dbReference type="PANTHER" id="PTHR32309:SF13">
    <property type="entry name" value="FERRIC ENTEROBACTIN TRANSPORT PROTEIN FEPE"/>
    <property type="match status" value="1"/>
</dbReference>
<evidence type="ECO:0000256" key="4">
    <source>
        <dbReference type="ARBA" id="ARBA00022741"/>
    </source>
</evidence>
<keyword evidence="3 11" id="KW-0808">Transferase</keyword>
<feature type="region of interest" description="Disordered" evidence="9">
    <location>
        <begin position="35"/>
        <end position="75"/>
    </location>
</feature>
<feature type="compositionally biased region" description="Basic and acidic residues" evidence="9">
    <location>
        <begin position="39"/>
        <end position="55"/>
    </location>
</feature>
<dbReference type="CDD" id="cd05387">
    <property type="entry name" value="BY-kinase"/>
    <property type="match status" value="1"/>
</dbReference>
<dbReference type="PANTHER" id="PTHR32309">
    <property type="entry name" value="TYROSINE-PROTEIN KINASE"/>
    <property type="match status" value="1"/>
</dbReference>
<keyword evidence="5 11" id="KW-0418">Kinase</keyword>
<dbReference type="SUPFAM" id="SSF52540">
    <property type="entry name" value="P-loop containing nucleoside triphosphate hydrolases"/>
    <property type="match status" value="1"/>
</dbReference>
<keyword evidence="6" id="KW-0067">ATP-binding</keyword>
<evidence type="ECO:0000256" key="3">
    <source>
        <dbReference type="ARBA" id="ARBA00022679"/>
    </source>
</evidence>
<comment type="similarity">
    <text evidence="1">Belongs to the CpsD/CapB family.</text>
</comment>
<reference evidence="11" key="1">
    <citation type="submission" date="2016-10" db="EMBL/GenBank/DDBJ databases">
        <title>Sequence of Gallionella enrichment culture.</title>
        <authorList>
            <person name="Poehlein A."/>
            <person name="Muehling M."/>
            <person name="Daniel R."/>
        </authorList>
    </citation>
    <scope>NUCLEOTIDE SEQUENCE</scope>
</reference>
<evidence type="ECO:0000256" key="1">
    <source>
        <dbReference type="ARBA" id="ARBA00007316"/>
    </source>
</evidence>
<proteinExistence type="inferred from homology"/>
<organism evidence="11">
    <name type="scientific">mine drainage metagenome</name>
    <dbReference type="NCBI Taxonomy" id="410659"/>
    <lineage>
        <taxon>unclassified sequences</taxon>
        <taxon>metagenomes</taxon>
        <taxon>ecological metagenomes</taxon>
    </lineage>
</organism>
<dbReference type="InterPro" id="IPR005702">
    <property type="entry name" value="Wzc-like_C"/>
</dbReference>
<dbReference type="Pfam" id="PF13614">
    <property type="entry name" value="AAA_31"/>
    <property type="match status" value="1"/>
</dbReference>
<protein>
    <recommendedName>
        <fullName evidence="2">non-specific protein-tyrosine kinase</fullName>
        <ecNumber evidence="2">2.7.10.2</ecNumber>
    </recommendedName>
</protein>
<dbReference type="InterPro" id="IPR025669">
    <property type="entry name" value="AAA_dom"/>
</dbReference>
<evidence type="ECO:0000256" key="7">
    <source>
        <dbReference type="ARBA" id="ARBA00023137"/>
    </source>
</evidence>
<dbReference type="GO" id="GO:0005886">
    <property type="term" value="C:plasma membrane"/>
    <property type="evidence" value="ECO:0007669"/>
    <property type="project" value="TreeGrafter"/>
</dbReference>
<dbReference type="GO" id="GO:0004715">
    <property type="term" value="F:non-membrane spanning protein tyrosine kinase activity"/>
    <property type="evidence" value="ECO:0007669"/>
    <property type="project" value="UniProtKB-EC"/>
</dbReference>
<keyword evidence="4" id="KW-0547">Nucleotide-binding</keyword>
<dbReference type="InterPro" id="IPR027417">
    <property type="entry name" value="P-loop_NTPase"/>
</dbReference>